<accession>A0A2I6S9K7</accession>
<protein>
    <submittedName>
        <fullName evidence="11">Amino acid ABC transporter permease</fullName>
    </submittedName>
</protein>
<dbReference type="InterPro" id="IPR052157">
    <property type="entry name" value="BCAA_transport_permease"/>
</dbReference>
<keyword evidence="4" id="KW-0997">Cell inner membrane</keyword>
<feature type="transmembrane region" description="Helical" evidence="10">
    <location>
        <begin position="20"/>
        <end position="38"/>
    </location>
</feature>
<evidence type="ECO:0000256" key="7">
    <source>
        <dbReference type="ARBA" id="ARBA00022989"/>
    </source>
</evidence>
<dbReference type="InterPro" id="IPR001851">
    <property type="entry name" value="ABC_transp_permease"/>
</dbReference>
<dbReference type="Pfam" id="PF02653">
    <property type="entry name" value="BPD_transp_2"/>
    <property type="match status" value="1"/>
</dbReference>
<evidence type="ECO:0000256" key="6">
    <source>
        <dbReference type="ARBA" id="ARBA00022970"/>
    </source>
</evidence>
<feature type="transmembrane region" description="Helical" evidence="10">
    <location>
        <begin position="216"/>
        <end position="235"/>
    </location>
</feature>
<name>A0A2I6S9K7_9RHOO</name>
<dbReference type="GO" id="GO:1903806">
    <property type="term" value="P:L-isoleucine import across plasma membrane"/>
    <property type="evidence" value="ECO:0007669"/>
    <property type="project" value="TreeGrafter"/>
</dbReference>
<dbReference type="Proteomes" id="UP000242205">
    <property type="component" value="Chromosome"/>
</dbReference>
<evidence type="ECO:0000256" key="8">
    <source>
        <dbReference type="ARBA" id="ARBA00023136"/>
    </source>
</evidence>
<feature type="transmembrane region" description="Helical" evidence="10">
    <location>
        <begin position="97"/>
        <end position="117"/>
    </location>
</feature>
<keyword evidence="12" id="KW-1185">Reference proteome</keyword>
<dbReference type="KEGG" id="atw:C0099_14005"/>
<dbReference type="GO" id="GO:0005304">
    <property type="term" value="F:L-valine transmembrane transporter activity"/>
    <property type="evidence" value="ECO:0007669"/>
    <property type="project" value="TreeGrafter"/>
</dbReference>
<evidence type="ECO:0000256" key="2">
    <source>
        <dbReference type="ARBA" id="ARBA00022448"/>
    </source>
</evidence>
<dbReference type="RefSeq" id="WP_102247995.1">
    <property type="nucleotide sequence ID" value="NZ_CP025682.1"/>
</dbReference>
<keyword evidence="3" id="KW-1003">Cell membrane</keyword>
<dbReference type="OrthoDB" id="8651131at2"/>
<dbReference type="PANTHER" id="PTHR11795:SF371">
    <property type="entry name" value="HIGH-AFFINITY BRANCHED-CHAIN AMINO ACID TRANSPORT SYSTEM PERMEASE PROTEIN LIVH"/>
    <property type="match status" value="1"/>
</dbReference>
<dbReference type="CDD" id="cd06582">
    <property type="entry name" value="TM_PBP1_LivH_like"/>
    <property type="match status" value="1"/>
</dbReference>
<keyword evidence="7 10" id="KW-1133">Transmembrane helix</keyword>
<dbReference type="EMBL" id="CP025682">
    <property type="protein sequence ID" value="AUN95950.1"/>
    <property type="molecule type" value="Genomic_DNA"/>
</dbReference>
<evidence type="ECO:0000256" key="1">
    <source>
        <dbReference type="ARBA" id="ARBA00004651"/>
    </source>
</evidence>
<dbReference type="GO" id="GO:0015808">
    <property type="term" value="P:L-alanine transport"/>
    <property type="evidence" value="ECO:0007669"/>
    <property type="project" value="TreeGrafter"/>
</dbReference>
<dbReference type="PANTHER" id="PTHR11795">
    <property type="entry name" value="BRANCHED-CHAIN AMINO ACID TRANSPORT SYSTEM PERMEASE PROTEIN LIVH"/>
    <property type="match status" value="1"/>
</dbReference>
<evidence type="ECO:0000256" key="10">
    <source>
        <dbReference type="SAM" id="Phobius"/>
    </source>
</evidence>
<keyword evidence="2" id="KW-0813">Transport</keyword>
<feature type="transmembrane region" description="Helical" evidence="10">
    <location>
        <begin position="191"/>
        <end position="210"/>
    </location>
</feature>
<feature type="transmembrane region" description="Helical" evidence="10">
    <location>
        <begin position="68"/>
        <end position="90"/>
    </location>
</feature>
<keyword evidence="8 10" id="KW-0472">Membrane</keyword>
<dbReference type="GO" id="GO:0015188">
    <property type="term" value="F:L-isoleucine transmembrane transporter activity"/>
    <property type="evidence" value="ECO:0007669"/>
    <property type="project" value="TreeGrafter"/>
</dbReference>
<evidence type="ECO:0000256" key="3">
    <source>
        <dbReference type="ARBA" id="ARBA00022475"/>
    </source>
</evidence>
<dbReference type="GO" id="GO:0015190">
    <property type="term" value="F:L-leucine transmembrane transporter activity"/>
    <property type="evidence" value="ECO:0007669"/>
    <property type="project" value="TreeGrafter"/>
</dbReference>
<reference evidence="11 12" key="1">
    <citation type="submission" date="2018-01" db="EMBL/GenBank/DDBJ databases">
        <authorList>
            <person name="Fu G.-Y."/>
        </authorList>
    </citation>
    <scope>NUCLEOTIDE SEQUENCE [LARGE SCALE GENOMIC DNA]</scope>
    <source>
        <strain evidence="11 12">SY39</strain>
    </source>
</reference>
<sequence length="291" mass="31087">MDAYEFINFHLVPGLLLGSIYAIGAIGVTLVFGILRFAHLAHGDLITLGAFLALGAVTLGGLDPWLALPVAMALAAAVAVGIDASCYAYLRERPRILTVMASLGVALMVRAVVQMGWGTDPTTYTSGIVRPDEYFGFILLRDRELATFAAVIVLVAALEAFLRLTRWGRAMRAMSDNPDLARLCGVDNRQVVRLTWIIVGMLCAAAGFLLGINTEVWAMMGWWVLLPVFAAAILGGVGRIDGAVLGGLVIGLTEELSVLVLPAQYKSATAFVILLLVLLLRPRGILKGKVL</sequence>
<dbReference type="GO" id="GO:0042941">
    <property type="term" value="P:D-alanine transmembrane transport"/>
    <property type="evidence" value="ECO:0007669"/>
    <property type="project" value="TreeGrafter"/>
</dbReference>
<gene>
    <name evidence="11" type="ORF">C0099_14005</name>
</gene>
<organism evidence="11 12">
    <name type="scientific">Pseudazoarcus pumilus</name>
    <dbReference type="NCBI Taxonomy" id="2067960"/>
    <lineage>
        <taxon>Bacteria</taxon>
        <taxon>Pseudomonadati</taxon>
        <taxon>Pseudomonadota</taxon>
        <taxon>Betaproteobacteria</taxon>
        <taxon>Rhodocyclales</taxon>
        <taxon>Zoogloeaceae</taxon>
        <taxon>Pseudazoarcus</taxon>
    </lineage>
</organism>
<feature type="transmembrane region" description="Helical" evidence="10">
    <location>
        <begin position="267"/>
        <end position="286"/>
    </location>
</feature>
<evidence type="ECO:0000256" key="9">
    <source>
        <dbReference type="ARBA" id="ARBA00037998"/>
    </source>
</evidence>
<evidence type="ECO:0000256" key="4">
    <source>
        <dbReference type="ARBA" id="ARBA00022519"/>
    </source>
</evidence>
<feature type="transmembrane region" description="Helical" evidence="10">
    <location>
        <begin position="145"/>
        <end position="164"/>
    </location>
</feature>
<dbReference type="AlphaFoldDB" id="A0A2I6S9K7"/>
<proteinExistence type="inferred from homology"/>
<dbReference type="GO" id="GO:0005886">
    <property type="term" value="C:plasma membrane"/>
    <property type="evidence" value="ECO:0007669"/>
    <property type="project" value="UniProtKB-SubCell"/>
</dbReference>
<keyword evidence="5 10" id="KW-0812">Transmembrane</keyword>
<comment type="similarity">
    <text evidence="9">Belongs to the binding-protein-dependent transport system permease family. LivHM subfamily.</text>
</comment>
<evidence type="ECO:0000313" key="12">
    <source>
        <dbReference type="Proteomes" id="UP000242205"/>
    </source>
</evidence>
<feature type="transmembrane region" description="Helical" evidence="10">
    <location>
        <begin position="45"/>
        <end position="62"/>
    </location>
</feature>
<comment type="subcellular location">
    <subcellularLocation>
        <location evidence="1">Cell membrane</location>
        <topology evidence="1">Multi-pass membrane protein</topology>
    </subcellularLocation>
</comment>
<keyword evidence="6" id="KW-0029">Amino-acid transport</keyword>
<evidence type="ECO:0000313" key="11">
    <source>
        <dbReference type="EMBL" id="AUN95950.1"/>
    </source>
</evidence>
<dbReference type="GO" id="GO:0015192">
    <property type="term" value="F:L-phenylalanine transmembrane transporter activity"/>
    <property type="evidence" value="ECO:0007669"/>
    <property type="project" value="TreeGrafter"/>
</dbReference>
<evidence type="ECO:0000256" key="5">
    <source>
        <dbReference type="ARBA" id="ARBA00022692"/>
    </source>
</evidence>